<dbReference type="InterPro" id="IPR008862">
    <property type="entry name" value="Tcp11"/>
</dbReference>
<dbReference type="EMBL" id="JBBBZM010000021">
    <property type="protein sequence ID" value="KAL0638471.1"/>
    <property type="molecule type" value="Genomic_DNA"/>
</dbReference>
<evidence type="ECO:0000313" key="4">
    <source>
        <dbReference type="Proteomes" id="UP001447188"/>
    </source>
</evidence>
<organism evidence="3 4">
    <name type="scientific">Discina gigas</name>
    <dbReference type="NCBI Taxonomy" id="1032678"/>
    <lineage>
        <taxon>Eukaryota</taxon>
        <taxon>Fungi</taxon>
        <taxon>Dikarya</taxon>
        <taxon>Ascomycota</taxon>
        <taxon>Pezizomycotina</taxon>
        <taxon>Pezizomycetes</taxon>
        <taxon>Pezizales</taxon>
        <taxon>Discinaceae</taxon>
        <taxon>Discina</taxon>
    </lineage>
</organism>
<dbReference type="PANTHER" id="PTHR12832:SF11">
    <property type="entry name" value="LD23868P"/>
    <property type="match status" value="1"/>
</dbReference>
<proteinExistence type="inferred from homology"/>
<reference evidence="3 4" key="1">
    <citation type="submission" date="2024-02" db="EMBL/GenBank/DDBJ databases">
        <title>Discinaceae phylogenomics.</title>
        <authorList>
            <person name="Dirks A.C."/>
            <person name="James T.Y."/>
        </authorList>
    </citation>
    <scope>NUCLEOTIDE SEQUENCE [LARGE SCALE GENOMIC DNA]</scope>
    <source>
        <strain evidence="3 4">ACD0624</strain>
    </source>
</reference>
<comment type="similarity">
    <text evidence="1">Belongs to the TCP11 family.</text>
</comment>
<evidence type="ECO:0000256" key="2">
    <source>
        <dbReference type="SAM" id="MobiDB-lite"/>
    </source>
</evidence>
<keyword evidence="4" id="KW-1185">Reference proteome</keyword>
<feature type="compositionally biased region" description="Low complexity" evidence="2">
    <location>
        <begin position="43"/>
        <end position="52"/>
    </location>
</feature>
<name>A0ABR3GS82_9PEZI</name>
<evidence type="ECO:0000256" key="1">
    <source>
        <dbReference type="ARBA" id="ARBA00010954"/>
    </source>
</evidence>
<dbReference type="Pfam" id="PF05794">
    <property type="entry name" value="Tcp11"/>
    <property type="match status" value="1"/>
</dbReference>
<sequence>MDSSPGPHHSHSHGQPFHMQTSDGDYDTTTSPQPQSIEIPAPSSHSVSSEVSTPGYEYQSSPNAPAKRSNESAPPAEEEGMYPFPKRLRVEDAGPCPDSSNCVLPASPSPSEPSTAPDSDVERSSRHRSKPPGNKQPFRSRSLPTLRRKRRPAENIHQHIPPVTLSTLRELDLHEIYRNPKLRHDVVFDSQLHFRPNLDGTRGRRKKEMADMYWQMVLHECEVLLGPSRWKRNSLLAPIPMKLPILFSTMRDILLTLVPKTDRMDVDAILDPPLLMQQLKHNVLDFKGLSLWLAGVLKAHCAPMRDQWVEQMVAKVAYGVDNGKISALVEGLQMVFGILEAMKLDVANHQIRTLRPHLISTAISFEQGYFQERIEQGRLDMREPKEWYNKSVSTSKSETTDNLTSFTSAVVDMVTPSQYAKYPATFVFDYERLESLRDDIREATCLKLAILFFRQLTLSSRRDVDSATTEKLRTSILAILGEEDGVHRWLRHSNAVALHITQAANEFNGATGIADASLVKMAENWFAKHLQTNSAIYVRVEKGITEELTGLILKVMKGWQSLSTFSIMSTVDVTGSSMELASIAQRASHITFMHWQIFGKMYRAP</sequence>
<protein>
    <submittedName>
        <fullName evidence="3">Protein SOSEKI 1</fullName>
    </submittedName>
</protein>
<accession>A0ABR3GS82</accession>
<evidence type="ECO:0000313" key="3">
    <source>
        <dbReference type="EMBL" id="KAL0638471.1"/>
    </source>
</evidence>
<dbReference type="PANTHER" id="PTHR12832">
    <property type="entry name" value="TESTIS-SPECIFIC PROTEIN PBS13 T-COMPLEX 11"/>
    <property type="match status" value="1"/>
</dbReference>
<feature type="compositionally biased region" description="Polar residues" evidence="2">
    <location>
        <begin position="18"/>
        <end position="36"/>
    </location>
</feature>
<gene>
    <name evidence="3" type="primary">SOK1</name>
    <name evidence="3" type="ORF">Q9L58_002407</name>
</gene>
<dbReference type="Proteomes" id="UP001447188">
    <property type="component" value="Unassembled WGS sequence"/>
</dbReference>
<comment type="caution">
    <text evidence="3">The sequence shown here is derived from an EMBL/GenBank/DDBJ whole genome shotgun (WGS) entry which is preliminary data.</text>
</comment>
<feature type="region of interest" description="Disordered" evidence="2">
    <location>
        <begin position="1"/>
        <end position="160"/>
    </location>
</feature>